<keyword evidence="1" id="KW-0812">Transmembrane</keyword>
<evidence type="ECO:0000313" key="2">
    <source>
        <dbReference type="EMBL" id="PNP43698.1"/>
    </source>
</evidence>
<gene>
    <name evidence="2" type="ORF">TGAMA5MH_04670</name>
</gene>
<dbReference type="AlphaFoldDB" id="A0A2K0TDU4"/>
<dbReference type="EMBL" id="MTYH01000037">
    <property type="protein sequence ID" value="PNP43698.1"/>
    <property type="molecule type" value="Genomic_DNA"/>
</dbReference>
<dbReference type="Proteomes" id="UP000236546">
    <property type="component" value="Unassembled WGS sequence"/>
</dbReference>
<name>A0A2K0TDU4_9HYPO</name>
<evidence type="ECO:0000313" key="3">
    <source>
        <dbReference type="Proteomes" id="UP000236546"/>
    </source>
</evidence>
<reference evidence="2 3" key="1">
    <citation type="submission" date="2017-02" db="EMBL/GenBank/DDBJ databases">
        <title>Genomes of Trichoderma spp. with biocontrol activity.</title>
        <authorList>
            <person name="Gardiner D."/>
            <person name="Kazan K."/>
            <person name="Vos C."/>
            <person name="Harvey P."/>
        </authorList>
    </citation>
    <scope>NUCLEOTIDE SEQUENCE [LARGE SCALE GENOMIC DNA]</scope>
    <source>
        <strain evidence="2 3">A5MH</strain>
    </source>
</reference>
<accession>A0A2K0TDU4</accession>
<dbReference type="OrthoDB" id="10411438at2759"/>
<comment type="caution">
    <text evidence="2">The sequence shown here is derived from an EMBL/GenBank/DDBJ whole genome shotgun (WGS) entry which is preliminary data.</text>
</comment>
<proteinExistence type="predicted"/>
<feature type="transmembrane region" description="Helical" evidence="1">
    <location>
        <begin position="12"/>
        <end position="32"/>
    </location>
</feature>
<sequence length="164" mass="18086">MELPKVAWSDVTITLFVAVTVNLLYNFILILIRSSRAKKKSIRKPFMPQKFLTLRISNIPCIPSVTADSLRQLLSDLPIAAQGTGGQPNLLEFSYSPTAVSAFSSRYAVVTATFEHAPAINELEIVLKQKLGVEAGHLKVDRDFLGITPLSGSDNVHVEYVFLQ</sequence>
<organism evidence="2 3">
    <name type="scientific">Trichoderma gamsii</name>
    <dbReference type="NCBI Taxonomy" id="398673"/>
    <lineage>
        <taxon>Eukaryota</taxon>
        <taxon>Fungi</taxon>
        <taxon>Dikarya</taxon>
        <taxon>Ascomycota</taxon>
        <taxon>Pezizomycotina</taxon>
        <taxon>Sordariomycetes</taxon>
        <taxon>Hypocreomycetidae</taxon>
        <taxon>Hypocreales</taxon>
        <taxon>Hypocreaceae</taxon>
        <taxon>Trichoderma</taxon>
    </lineage>
</organism>
<evidence type="ECO:0000256" key="1">
    <source>
        <dbReference type="SAM" id="Phobius"/>
    </source>
</evidence>
<keyword evidence="1" id="KW-1133">Transmembrane helix</keyword>
<protein>
    <submittedName>
        <fullName evidence="2">Uncharacterized protein</fullName>
    </submittedName>
</protein>
<keyword evidence="1" id="KW-0472">Membrane</keyword>